<feature type="region of interest" description="Disordered" evidence="1">
    <location>
        <begin position="1"/>
        <end position="57"/>
    </location>
</feature>
<feature type="compositionally biased region" description="Basic and acidic residues" evidence="1">
    <location>
        <begin position="19"/>
        <end position="32"/>
    </location>
</feature>
<evidence type="ECO:0000313" key="2">
    <source>
        <dbReference type="EMBL" id="DAA04071.1"/>
    </source>
</evidence>
<dbReference type="EMBL" id="BK002565">
    <property type="protein sequence ID" value="DAA04071.1"/>
    <property type="molecule type" value="Genomic_DNA"/>
</dbReference>
<reference evidence="2" key="1">
    <citation type="journal article" date="2003" name="Genome Biol.">
        <title>An integrated gene annotation and transcriptional profiling approach towards the full gene content of the Drosophila genome.</title>
        <authorList>
            <person name="Hild M."/>
            <person name="Beckmann B."/>
            <person name="Haas S.A."/>
            <person name="Koch B."/>
            <person name="Solovyev V."/>
            <person name="Busold C."/>
            <person name="Fellenberg K."/>
            <person name="Boutros M."/>
            <person name="Vingron M."/>
            <person name="Sauer F."/>
            <person name="Hoheisel J.D."/>
            <person name="Paro R."/>
        </authorList>
    </citation>
    <scope>NUCLEOTIDE SEQUENCE</scope>
</reference>
<gene>
    <name evidence="2" type="ORF">HDC13907</name>
</gene>
<accession>Q6IK01</accession>
<protein>
    <submittedName>
        <fullName evidence="2">HDC13907</fullName>
    </submittedName>
</protein>
<organism evidence="2">
    <name type="scientific">Drosophila melanogaster</name>
    <name type="common">Fruit fly</name>
    <dbReference type="NCBI Taxonomy" id="7227"/>
    <lineage>
        <taxon>Eukaryota</taxon>
        <taxon>Metazoa</taxon>
        <taxon>Ecdysozoa</taxon>
        <taxon>Arthropoda</taxon>
        <taxon>Hexapoda</taxon>
        <taxon>Insecta</taxon>
        <taxon>Pterygota</taxon>
        <taxon>Neoptera</taxon>
        <taxon>Endopterygota</taxon>
        <taxon>Diptera</taxon>
        <taxon>Brachycera</taxon>
        <taxon>Muscomorpha</taxon>
        <taxon>Ephydroidea</taxon>
        <taxon>Drosophilidae</taxon>
        <taxon>Drosophila</taxon>
        <taxon>Sophophora</taxon>
    </lineage>
</organism>
<name>Q6IK01_DROME</name>
<dbReference type="AlphaFoldDB" id="Q6IK01"/>
<feature type="compositionally biased region" description="Basic residues" evidence="1">
    <location>
        <begin position="43"/>
        <end position="57"/>
    </location>
</feature>
<sequence>MLQIHGNNKESSSSSLNVAHDRKGIEQPHAEIMKQQGLDSTQHKARQGKAWHGKERH</sequence>
<proteinExistence type="predicted"/>
<evidence type="ECO:0000256" key="1">
    <source>
        <dbReference type="SAM" id="MobiDB-lite"/>
    </source>
</evidence>
<feature type="compositionally biased region" description="Polar residues" evidence="1">
    <location>
        <begin position="1"/>
        <end position="17"/>
    </location>
</feature>